<evidence type="ECO:0000256" key="1">
    <source>
        <dbReference type="SAM" id="Phobius"/>
    </source>
</evidence>
<feature type="transmembrane region" description="Helical" evidence="1">
    <location>
        <begin position="323"/>
        <end position="344"/>
    </location>
</feature>
<dbReference type="Proteomes" id="UP001243330">
    <property type="component" value="Unassembled WGS sequence"/>
</dbReference>
<dbReference type="AlphaFoldDB" id="A0AAD9A200"/>
<protein>
    <submittedName>
        <fullName evidence="3">Oleate delta-12 desaturase</fullName>
    </submittedName>
</protein>
<feature type="transmembrane region" description="Helical" evidence="1">
    <location>
        <begin position="133"/>
        <end position="158"/>
    </location>
</feature>
<feature type="transmembrane region" description="Helical" evidence="1">
    <location>
        <begin position="164"/>
        <end position="189"/>
    </location>
</feature>
<comment type="caution">
    <text evidence="3">The sequence shown here is derived from an EMBL/GenBank/DDBJ whole genome shotgun (WGS) entry which is preliminary data.</text>
</comment>
<dbReference type="PANTHER" id="PTHR32100">
    <property type="entry name" value="OMEGA-6 FATTY ACID DESATURASE, CHLOROPLASTIC"/>
    <property type="match status" value="1"/>
</dbReference>
<proteinExistence type="predicted"/>
<dbReference type="GO" id="GO:0016491">
    <property type="term" value="F:oxidoreductase activity"/>
    <property type="evidence" value="ECO:0007669"/>
    <property type="project" value="InterPro"/>
</dbReference>
<evidence type="ECO:0000313" key="3">
    <source>
        <dbReference type="EMBL" id="KAK1839125.1"/>
    </source>
</evidence>
<organism evidence="3 4">
    <name type="scientific">Colletotrichum chrysophilum</name>
    <dbReference type="NCBI Taxonomy" id="1836956"/>
    <lineage>
        <taxon>Eukaryota</taxon>
        <taxon>Fungi</taxon>
        <taxon>Dikarya</taxon>
        <taxon>Ascomycota</taxon>
        <taxon>Pezizomycotina</taxon>
        <taxon>Sordariomycetes</taxon>
        <taxon>Hypocreomycetidae</taxon>
        <taxon>Glomerellales</taxon>
        <taxon>Glomerellaceae</taxon>
        <taxon>Colletotrichum</taxon>
        <taxon>Colletotrichum gloeosporioides species complex</taxon>
    </lineage>
</organism>
<dbReference type="InterPro" id="IPR012171">
    <property type="entry name" value="Fatty_acid_desaturase"/>
</dbReference>
<dbReference type="CDD" id="cd03507">
    <property type="entry name" value="Delta12-FADS-like"/>
    <property type="match status" value="1"/>
</dbReference>
<keyword evidence="1" id="KW-0472">Membrane</keyword>
<feature type="transmembrane region" description="Helical" evidence="1">
    <location>
        <begin position="100"/>
        <end position="121"/>
    </location>
</feature>
<feature type="domain" description="Fatty acid desaturase" evidence="2">
    <location>
        <begin position="144"/>
        <end position="421"/>
    </location>
</feature>
<sequence>MPPIQLVFSIAVSRILRTIFWEAGFIAAAEYLQPVATFLFSTIIMSSSEEPQRTGFDTAEELHPTEFLSDRAEKPSVKAHVGIKELRQAIPAHCFKPNHFWSFFYLFRDLSYATLLLYLYAKISEFGWEAPYLCIKYFVLLTHSFVQGLVWTGLWIIAHECGHSAFSTISAVNDIIGFILHSFLLAPYFSWKSTHRRHHIYAGNMEKDHNYVPPLRNEYAAKLSLEPGKLDELGEDVPAWLFLRIVLQQTVGWVWYVLTNIACAPSAVIKPGMPFWRHSHLDPWGSLFRSSEVTAIILSDIGCFSTLVGLWLLYKYTGTFSDVFWLWIAPWMWVNHWIVMITYLHHTHPDIPKYTSEEWTFVLGATATMDRYFSWPWGFIGVHFFHNISTDHVVHHLFSKIPHYYSREATNAIVAVLGQQYNRGNFSISELILSFTRCQWVESDEVKDKEYFTNRSAGDKKAGSPGEMPRGLWYRGGPSPAPEYKMRMGTKCALPSRGI</sequence>
<feature type="transmembrane region" description="Helical" evidence="1">
    <location>
        <begin position="253"/>
        <end position="273"/>
    </location>
</feature>
<feature type="transmembrane region" description="Helical" evidence="1">
    <location>
        <begin position="293"/>
        <end position="314"/>
    </location>
</feature>
<dbReference type="InterPro" id="IPR005804">
    <property type="entry name" value="FA_desaturase_dom"/>
</dbReference>
<keyword evidence="1" id="KW-0812">Transmembrane</keyword>
<name>A0AAD9A200_9PEZI</name>
<dbReference type="Pfam" id="PF00487">
    <property type="entry name" value="FA_desaturase"/>
    <property type="match status" value="1"/>
</dbReference>
<dbReference type="EMBL" id="JAQOWY010000716">
    <property type="protein sequence ID" value="KAK1839125.1"/>
    <property type="molecule type" value="Genomic_DNA"/>
</dbReference>
<dbReference type="GO" id="GO:0006629">
    <property type="term" value="P:lipid metabolic process"/>
    <property type="evidence" value="ECO:0007669"/>
    <property type="project" value="InterPro"/>
</dbReference>
<reference evidence="3" key="1">
    <citation type="submission" date="2023-01" db="EMBL/GenBank/DDBJ databases">
        <title>Colletotrichum chrysophilum M932 genome sequence.</title>
        <authorList>
            <person name="Baroncelli R."/>
        </authorList>
    </citation>
    <scope>NUCLEOTIDE SEQUENCE</scope>
    <source>
        <strain evidence="3">M932</strain>
    </source>
</reference>
<gene>
    <name evidence="3" type="ORF">CCHR01_18249</name>
</gene>
<accession>A0AAD9A200</accession>
<keyword evidence="4" id="KW-1185">Reference proteome</keyword>
<keyword evidence="1" id="KW-1133">Transmembrane helix</keyword>
<evidence type="ECO:0000259" key="2">
    <source>
        <dbReference type="Pfam" id="PF00487"/>
    </source>
</evidence>
<evidence type="ECO:0000313" key="4">
    <source>
        <dbReference type="Proteomes" id="UP001243330"/>
    </source>
</evidence>